<keyword evidence="2" id="KW-1185">Reference proteome</keyword>
<reference evidence="1" key="1">
    <citation type="submission" date="2024-02" db="EMBL/GenBank/DDBJ databases">
        <title>Metagenome Assembled Genome of Zalaria obscura JY119.</title>
        <authorList>
            <person name="Vighnesh L."/>
            <person name="Jagadeeshwari U."/>
            <person name="Venkata Ramana C."/>
            <person name="Sasikala C."/>
        </authorList>
    </citation>
    <scope>NUCLEOTIDE SEQUENCE</scope>
    <source>
        <strain evidence="1">JY119</strain>
    </source>
</reference>
<protein>
    <submittedName>
        <fullName evidence="1">Uncharacterized protein</fullName>
    </submittedName>
</protein>
<dbReference type="EMBL" id="JAMKPW020000011">
    <property type="protein sequence ID" value="KAK8213370.1"/>
    <property type="molecule type" value="Genomic_DNA"/>
</dbReference>
<accession>A0ACC3SHM7</accession>
<organism evidence="1 2">
    <name type="scientific">Zalaria obscura</name>
    <dbReference type="NCBI Taxonomy" id="2024903"/>
    <lineage>
        <taxon>Eukaryota</taxon>
        <taxon>Fungi</taxon>
        <taxon>Dikarya</taxon>
        <taxon>Ascomycota</taxon>
        <taxon>Pezizomycotina</taxon>
        <taxon>Dothideomycetes</taxon>
        <taxon>Dothideomycetidae</taxon>
        <taxon>Dothideales</taxon>
        <taxon>Zalariaceae</taxon>
        <taxon>Zalaria</taxon>
    </lineage>
</organism>
<evidence type="ECO:0000313" key="2">
    <source>
        <dbReference type="Proteomes" id="UP001320706"/>
    </source>
</evidence>
<comment type="caution">
    <text evidence="1">The sequence shown here is derived from an EMBL/GenBank/DDBJ whole genome shotgun (WGS) entry which is preliminary data.</text>
</comment>
<name>A0ACC3SHM7_9PEZI</name>
<proteinExistence type="predicted"/>
<gene>
    <name evidence="1" type="ORF">M8818_002669</name>
</gene>
<evidence type="ECO:0000313" key="1">
    <source>
        <dbReference type="EMBL" id="KAK8213370.1"/>
    </source>
</evidence>
<dbReference type="Proteomes" id="UP001320706">
    <property type="component" value="Unassembled WGS sequence"/>
</dbReference>
<sequence length="541" mass="61459">MEVRKAERLRVDVVRLRSRSLHWLHYAAKVWLSDIKLPDWMSWHLRVSAPGPRCPPQSTVTGMCRLQHAIRGDLSPHGLSTVVFGSATVSPRIHWRAPRGGDGSEVPISEFRKRPPMPGKTVQTTRESIDGVSTPKPRRQPGKTVGADGHGVFVQGKGRFDPLLLRDRCTCPLCVDTSSGQKLFSTVDIPANITAREIEKTKNGIFIHWTNDIPSYTSDHVTYLPRSHLGDTEPVKLPDKTEWNGESIQTTNLFVDYEEYMTQEDSLYSALSQLWTYGIVFIQNVPESEQSVVAMANRIGPLKNTFYGQTWDVRSVPDAKNVAYTSQDLGFHMDLLYMESPPRLQLLHCLRASTSGGSSLFTDSYRALRELARTKSFDYDTLQRKEVLFHYNNDGHHLYRKRPVIGPLLPPFGRQVSWSPPFQGPFSGPSVDIHDNITVRQWYKAAKSFDVIVEKKDAIYERQMAPGECVIFDNRRVLHARTSFKVDDVGKERWLKGAYLDTDPFLSKLSVLQASRAQWRDSKLKRVKVVSEPIWRKSPSG</sequence>